<comment type="subunit">
    <text evidence="8">Monomer.</text>
</comment>
<feature type="domain" description="MobA-like NTP transferase" evidence="9">
    <location>
        <begin position="6"/>
        <end position="169"/>
    </location>
</feature>
<keyword evidence="10" id="KW-0548">Nucleotidyltransferase</keyword>
<keyword evidence="3 8" id="KW-0479">Metal-binding</keyword>
<evidence type="ECO:0000259" key="9">
    <source>
        <dbReference type="Pfam" id="PF12804"/>
    </source>
</evidence>
<keyword evidence="6 8" id="KW-0342">GTP-binding</keyword>
<dbReference type="EC" id="2.7.7.77" evidence="8"/>
<feature type="binding site" evidence="8">
    <location>
        <position position="101"/>
    </location>
    <ligand>
        <name>GTP</name>
        <dbReference type="ChEBI" id="CHEBI:37565"/>
    </ligand>
</feature>
<feature type="binding site" evidence="8">
    <location>
        <position position="22"/>
    </location>
    <ligand>
        <name>GTP</name>
        <dbReference type="ChEBI" id="CHEBI:37565"/>
    </ligand>
</feature>
<organism evidence="10 11">
    <name type="scientific">Paracoccus fistulariae</name>
    <dbReference type="NCBI Taxonomy" id="658446"/>
    <lineage>
        <taxon>Bacteria</taxon>
        <taxon>Pseudomonadati</taxon>
        <taxon>Pseudomonadota</taxon>
        <taxon>Alphaproteobacteria</taxon>
        <taxon>Rhodobacterales</taxon>
        <taxon>Paracoccaceae</taxon>
        <taxon>Paracoccus</taxon>
    </lineage>
</organism>
<keyword evidence="7 8" id="KW-0501">Molybdenum cofactor biosynthesis</keyword>
<dbReference type="NCBIfam" id="TIGR02665">
    <property type="entry name" value="molyb_mobA"/>
    <property type="match status" value="1"/>
</dbReference>
<evidence type="ECO:0000256" key="7">
    <source>
        <dbReference type="ARBA" id="ARBA00023150"/>
    </source>
</evidence>
<keyword evidence="2 8" id="KW-0808">Transferase</keyword>
<evidence type="ECO:0000313" key="10">
    <source>
        <dbReference type="EMBL" id="WCR06524.1"/>
    </source>
</evidence>
<dbReference type="EMBL" id="CP067136">
    <property type="protein sequence ID" value="WCR06524.1"/>
    <property type="molecule type" value="Genomic_DNA"/>
</dbReference>
<evidence type="ECO:0000256" key="2">
    <source>
        <dbReference type="ARBA" id="ARBA00022679"/>
    </source>
</evidence>
<evidence type="ECO:0000256" key="4">
    <source>
        <dbReference type="ARBA" id="ARBA00022741"/>
    </source>
</evidence>
<evidence type="ECO:0000256" key="3">
    <source>
        <dbReference type="ARBA" id="ARBA00022723"/>
    </source>
</evidence>
<keyword evidence="11" id="KW-1185">Reference proteome</keyword>
<comment type="cofactor">
    <cofactor evidence="8">
        <name>Mg(2+)</name>
        <dbReference type="ChEBI" id="CHEBI:18420"/>
    </cofactor>
</comment>
<keyword evidence="5 8" id="KW-0460">Magnesium</keyword>
<dbReference type="CDD" id="cd02503">
    <property type="entry name" value="MobA"/>
    <property type="match status" value="1"/>
</dbReference>
<feature type="binding site" evidence="8">
    <location>
        <position position="50"/>
    </location>
    <ligand>
        <name>GTP</name>
        <dbReference type="ChEBI" id="CHEBI:37565"/>
    </ligand>
</feature>
<accession>A0ABY7SHP9</accession>
<comment type="subcellular location">
    <subcellularLocation>
        <location evidence="8">Cytoplasm</location>
    </subcellularLocation>
</comment>
<name>A0ABY7SHP9_9RHOB</name>
<dbReference type="RefSeq" id="WP_271884267.1">
    <property type="nucleotide sequence ID" value="NZ_CP067136.1"/>
</dbReference>
<evidence type="ECO:0000256" key="1">
    <source>
        <dbReference type="ARBA" id="ARBA00022490"/>
    </source>
</evidence>
<dbReference type="GO" id="GO:0016779">
    <property type="term" value="F:nucleotidyltransferase activity"/>
    <property type="evidence" value="ECO:0007669"/>
    <property type="project" value="UniProtKB-KW"/>
</dbReference>
<sequence>MIAHPAIILAGGRATRMGGGDKPLQQLGGAPMLQQIVARLRPQCGDLAINANGDPKRFAAFGLPVVADPLPDYPGPLAGILAGMDWAAARNADFVVTVAGDTPFFPHDLSQKFAAMQEGPHPVIAASQHAEGDLIWHPVFGLWPTGLAAALRSYLRAGHRRLRGFAQQQGARIAVWDGRDFDPFFNVNAPEDLIRARQHLEKPA</sequence>
<keyword evidence="4 8" id="KW-0547">Nucleotide-binding</keyword>
<evidence type="ECO:0000256" key="8">
    <source>
        <dbReference type="HAMAP-Rule" id="MF_00316"/>
    </source>
</evidence>
<dbReference type="HAMAP" id="MF_00316">
    <property type="entry name" value="MobA"/>
    <property type="match status" value="1"/>
</dbReference>
<gene>
    <name evidence="8 10" type="primary">mobA</name>
    <name evidence="10" type="ORF">JHX87_13660</name>
</gene>
<dbReference type="SUPFAM" id="SSF53448">
    <property type="entry name" value="Nucleotide-diphospho-sugar transferases"/>
    <property type="match status" value="1"/>
</dbReference>
<dbReference type="Gene3D" id="3.90.550.10">
    <property type="entry name" value="Spore Coat Polysaccharide Biosynthesis Protein SpsA, Chain A"/>
    <property type="match status" value="1"/>
</dbReference>
<comment type="similarity">
    <text evidence="8">Belongs to the MobA family.</text>
</comment>
<protein>
    <recommendedName>
        <fullName evidence="8">Molybdenum cofactor guanylyltransferase</fullName>
        <shortName evidence="8">MoCo guanylyltransferase</shortName>
        <ecNumber evidence="8">2.7.7.77</ecNumber>
    </recommendedName>
    <alternativeName>
        <fullName evidence="8">GTP:molybdopterin guanylyltransferase</fullName>
    </alternativeName>
    <alternativeName>
        <fullName evidence="8">Mo-MPT guanylyltransferase</fullName>
    </alternativeName>
    <alternativeName>
        <fullName evidence="8">Molybdopterin guanylyltransferase</fullName>
    </alternativeName>
    <alternativeName>
        <fullName evidence="8">Molybdopterin-guanine dinucleotide synthase</fullName>
        <shortName evidence="8">MGD synthase</shortName>
    </alternativeName>
</protein>
<dbReference type="Pfam" id="PF12804">
    <property type="entry name" value="NTP_transf_3"/>
    <property type="match status" value="1"/>
</dbReference>
<dbReference type="Proteomes" id="UP001219349">
    <property type="component" value="Chromosome"/>
</dbReference>
<dbReference type="PANTHER" id="PTHR19136">
    <property type="entry name" value="MOLYBDENUM COFACTOR GUANYLYLTRANSFERASE"/>
    <property type="match status" value="1"/>
</dbReference>
<feature type="binding site" evidence="8">
    <location>
        <position position="101"/>
    </location>
    <ligand>
        <name>Mg(2+)</name>
        <dbReference type="ChEBI" id="CHEBI:18420"/>
    </ligand>
</feature>
<dbReference type="InterPro" id="IPR025877">
    <property type="entry name" value="MobA-like_NTP_Trfase"/>
</dbReference>
<feature type="binding site" evidence="8">
    <location>
        <begin position="9"/>
        <end position="11"/>
    </location>
    <ligand>
        <name>GTP</name>
        <dbReference type="ChEBI" id="CHEBI:37565"/>
    </ligand>
</feature>
<comment type="catalytic activity">
    <reaction evidence="8">
        <text>Mo-molybdopterin + GTP + H(+) = Mo-molybdopterin guanine dinucleotide + diphosphate</text>
        <dbReference type="Rhea" id="RHEA:34243"/>
        <dbReference type="ChEBI" id="CHEBI:15378"/>
        <dbReference type="ChEBI" id="CHEBI:33019"/>
        <dbReference type="ChEBI" id="CHEBI:37565"/>
        <dbReference type="ChEBI" id="CHEBI:71302"/>
        <dbReference type="ChEBI" id="CHEBI:71310"/>
        <dbReference type="EC" id="2.7.7.77"/>
    </reaction>
</comment>
<dbReference type="InterPro" id="IPR029044">
    <property type="entry name" value="Nucleotide-diphossugar_trans"/>
</dbReference>
<comment type="domain">
    <text evidence="8">The N-terminal domain determines nucleotide recognition and specific binding, while the C-terminal domain determines the specific binding to the target protein.</text>
</comment>
<comment type="function">
    <text evidence="8">Transfers a GMP moiety from GTP to Mo-molybdopterin (Mo-MPT) cofactor (Moco or molybdenum cofactor) to form Mo-molybdopterin guanine dinucleotide (Mo-MGD) cofactor.</text>
</comment>
<reference evidence="10 11" key="1">
    <citation type="submission" date="2021-01" db="EMBL/GenBank/DDBJ databases">
        <title>Biogeographic distribution of Paracoccus.</title>
        <authorList>
            <person name="Hollensteiner J."/>
            <person name="Leineberger J."/>
            <person name="Brinkhoff T."/>
            <person name="Daniel R."/>
        </authorList>
    </citation>
    <scope>NUCLEOTIDE SEQUENCE [LARGE SCALE GENOMIC DNA]</scope>
    <source>
        <strain evidence="10 11">KCTC 22803</strain>
    </source>
</reference>
<proteinExistence type="inferred from homology"/>
<keyword evidence="1 8" id="KW-0963">Cytoplasm</keyword>
<dbReference type="PANTHER" id="PTHR19136:SF81">
    <property type="entry name" value="MOLYBDENUM COFACTOR GUANYLYLTRANSFERASE"/>
    <property type="match status" value="1"/>
</dbReference>
<feature type="binding site" evidence="8">
    <location>
        <position position="68"/>
    </location>
    <ligand>
        <name>GTP</name>
        <dbReference type="ChEBI" id="CHEBI:37565"/>
    </ligand>
</feature>
<evidence type="ECO:0000256" key="6">
    <source>
        <dbReference type="ARBA" id="ARBA00023134"/>
    </source>
</evidence>
<dbReference type="InterPro" id="IPR013482">
    <property type="entry name" value="Molybde_CF_guanTrfase"/>
</dbReference>
<evidence type="ECO:0000256" key="5">
    <source>
        <dbReference type="ARBA" id="ARBA00022842"/>
    </source>
</evidence>
<evidence type="ECO:0000313" key="11">
    <source>
        <dbReference type="Proteomes" id="UP001219349"/>
    </source>
</evidence>